<dbReference type="Proteomes" id="UP001205998">
    <property type="component" value="Unassembled WGS sequence"/>
</dbReference>
<organism evidence="1 2">
    <name type="scientific">Silurus asotus</name>
    <name type="common">Amur catfish</name>
    <name type="synonym">Parasilurus asotus</name>
    <dbReference type="NCBI Taxonomy" id="30991"/>
    <lineage>
        <taxon>Eukaryota</taxon>
        <taxon>Metazoa</taxon>
        <taxon>Chordata</taxon>
        <taxon>Craniata</taxon>
        <taxon>Vertebrata</taxon>
        <taxon>Euteleostomi</taxon>
        <taxon>Actinopterygii</taxon>
        <taxon>Neopterygii</taxon>
        <taxon>Teleostei</taxon>
        <taxon>Ostariophysi</taxon>
        <taxon>Siluriformes</taxon>
        <taxon>Siluridae</taxon>
        <taxon>Silurus</taxon>
    </lineage>
</organism>
<evidence type="ECO:0000313" key="2">
    <source>
        <dbReference type="Proteomes" id="UP001205998"/>
    </source>
</evidence>
<dbReference type="AlphaFoldDB" id="A0AAD5A060"/>
<reference evidence="1" key="1">
    <citation type="submission" date="2018-07" db="EMBL/GenBank/DDBJ databases">
        <title>Comparative genomics of catfishes provides insights into carnivory and benthic adaptation.</title>
        <authorList>
            <person name="Zhang Y."/>
            <person name="Wang D."/>
            <person name="Peng Z."/>
            <person name="Zheng S."/>
            <person name="Shao F."/>
            <person name="Tao W."/>
        </authorList>
    </citation>
    <scope>NUCLEOTIDE SEQUENCE</scope>
    <source>
        <strain evidence="1">Chongqing</strain>
    </source>
</reference>
<evidence type="ECO:0000313" key="1">
    <source>
        <dbReference type="EMBL" id="KAI5607429.1"/>
    </source>
</evidence>
<name>A0AAD5A060_SILAS</name>
<comment type="caution">
    <text evidence="1">The sequence shown here is derived from an EMBL/GenBank/DDBJ whole genome shotgun (WGS) entry which is preliminary data.</text>
</comment>
<feature type="non-terminal residue" evidence="1">
    <location>
        <position position="63"/>
    </location>
</feature>
<protein>
    <submittedName>
        <fullName evidence="1">Uncharacterized protein</fullName>
    </submittedName>
</protein>
<gene>
    <name evidence="1" type="ORF">C0J50_1740</name>
</gene>
<accession>A0AAD5A060</accession>
<proteinExistence type="predicted"/>
<sequence>LKILIVYGTKGDEPLAVFILLKGTFHYGYSKNAKACTLLMGLIYALKLAYPRALRCTFEVFQE</sequence>
<dbReference type="EMBL" id="MU591762">
    <property type="protein sequence ID" value="KAI5607429.1"/>
    <property type="molecule type" value="Genomic_DNA"/>
</dbReference>
<feature type="non-terminal residue" evidence="1">
    <location>
        <position position="1"/>
    </location>
</feature>
<keyword evidence="2" id="KW-1185">Reference proteome</keyword>